<dbReference type="InterPro" id="IPR020846">
    <property type="entry name" value="MFS_dom"/>
</dbReference>
<dbReference type="PROSITE" id="PS50850">
    <property type="entry name" value="MFS"/>
    <property type="match status" value="1"/>
</dbReference>
<feature type="domain" description="Major facilitator superfamily (MFS) profile" evidence="7">
    <location>
        <begin position="11"/>
        <end position="395"/>
    </location>
</feature>
<evidence type="ECO:0000256" key="5">
    <source>
        <dbReference type="ARBA" id="ARBA00023136"/>
    </source>
</evidence>
<feature type="transmembrane region" description="Helical" evidence="6">
    <location>
        <begin position="49"/>
        <end position="69"/>
    </location>
</feature>
<dbReference type="EMBL" id="FZNR01000023">
    <property type="protein sequence ID" value="SNS77188.1"/>
    <property type="molecule type" value="Genomic_DNA"/>
</dbReference>
<sequence>MSSWSVLRRPAFRLLIAGRAVDAFGNAFAPIALAFAVLDLTGSARDLGLVVGARTLLNVLFLLFGGVLADRLPKNLLMVGSNVAAALTQVAVAALVLTGTATIPLLIMLSAINGAVAAVAMPASAALVPRTVAAPDRQQANAINRLSVTSAAIVGAPLAGVVVAALGPGWGIAVDAGTFVLSALCFALIRLPSQERPPARESVFTELRTGWSEFRSHTWLWVVVAGACVMNMAWSGGTHVLAPALADVTIGRRAWGLVLAAQTAGMIVGGLVAMRLRIRRFLRYGVIALIAMAAPLIVLGLHPQVLPLAAAAFAAGVALEQFAVGWETTMQEHIPPDRLARVYSYDMVGSFVAVPIGEMAVGPIADRFGLQPTLLGAAGVLLVAVLAMLSSSDIRTLRHRLPRTDPEHMEESLS</sequence>
<feature type="transmembrane region" description="Helical" evidence="6">
    <location>
        <begin position="281"/>
        <end position="299"/>
    </location>
</feature>
<feature type="transmembrane region" description="Helical" evidence="6">
    <location>
        <begin position="76"/>
        <end position="97"/>
    </location>
</feature>
<feature type="transmembrane region" description="Helical" evidence="6">
    <location>
        <begin position="148"/>
        <end position="166"/>
    </location>
</feature>
<evidence type="ECO:0000256" key="3">
    <source>
        <dbReference type="ARBA" id="ARBA00022692"/>
    </source>
</evidence>
<dbReference type="RefSeq" id="WP_089297999.1">
    <property type="nucleotide sequence ID" value="NZ_BOMU01000128.1"/>
</dbReference>
<dbReference type="CDD" id="cd06173">
    <property type="entry name" value="MFS_MefA_like"/>
    <property type="match status" value="1"/>
</dbReference>
<dbReference type="Proteomes" id="UP000198415">
    <property type="component" value="Unassembled WGS sequence"/>
</dbReference>
<keyword evidence="2" id="KW-1003">Cell membrane</keyword>
<feature type="transmembrane region" description="Helical" evidence="6">
    <location>
        <begin position="103"/>
        <end position="128"/>
    </location>
</feature>
<evidence type="ECO:0000313" key="8">
    <source>
        <dbReference type="EMBL" id="SNS77188.1"/>
    </source>
</evidence>
<feature type="transmembrane region" description="Helical" evidence="6">
    <location>
        <begin position="218"/>
        <end position="234"/>
    </location>
</feature>
<evidence type="ECO:0000256" key="6">
    <source>
        <dbReference type="SAM" id="Phobius"/>
    </source>
</evidence>
<evidence type="ECO:0000256" key="1">
    <source>
        <dbReference type="ARBA" id="ARBA00004651"/>
    </source>
</evidence>
<comment type="subcellular location">
    <subcellularLocation>
        <location evidence="1">Cell membrane</location>
        <topology evidence="1">Multi-pass membrane protein</topology>
    </subcellularLocation>
</comment>
<feature type="transmembrane region" description="Helical" evidence="6">
    <location>
        <begin position="172"/>
        <end position="191"/>
    </location>
</feature>
<gene>
    <name evidence="8" type="ORF">SAMN06264365_12390</name>
</gene>
<name>A0A239H824_9ACTN</name>
<dbReference type="OrthoDB" id="4528313at2"/>
<evidence type="ECO:0000256" key="2">
    <source>
        <dbReference type="ARBA" id="ARBA00022475"/>
    </source>
</evidence>
<evidence type="ECO:0000313" key="9">
    <source>
        <dbReference type="Proteomes" id="UP000198415"/>
    </source>
</evidence>
<evidence type="ECO:0000256" key="4">
    <source>
        <dbReference type="ARBA" id="ARBA00022989"/>
    </source>
</evidence>
<keyword evidence="9" id="KW-1185">Reference proteome</keyword>
<feature type="transmembrane region" description="Helical" evidence="6">
    <location>
        <begin position="371"/>
        <end position="390"/>
    </location>
</feature>
<dbReference type="GO" id="GO:0005886">
    <property type="term" value="C:plasma membrane"/>
    <property type="evidence" value="ECO:0007669"/>
    <property type="project" value="UniProtKB-SubCell"/>
</dbReference>
<dbReference type="InterPro" id="IPR036259">
    <property type="entry name" value="MFS_trans_sf"/>
</dbReference>
<organism evidence="8 9">
    <name type="scientific">Actinoplanes regularis</name>
    <dbReference type="NCBI Taxonomy" id="52697"/>
    <lineage>
        <taxon>Bacteria</taxon>
        <taxon>Bacillati</taxon>
        <taxon>Actinomycetota</taxon>
        <taxon>Actinomycetes</taxon>
        <taxon>Micromonosporales</taxon>
        <taxon>Micromonosporaceae</taxon>
        <taxon>Actinoplanes</taxon>
    </lineage>
</organism>
<dbReference type="SUPFAM" id="SSF103473">
    <property type="entry name" value="MFS general substrate transporter"/>
    <property type="match status" value="1"/>
</dbReference>
<reference evidence="8 9" key="1">
    <citation type="submission" date="2017-06" db="EMBL/GenBank/DDBJ databases">
        <authorList>
            <person name="Kim H.J."/>
            <person name="Triplett B.A."/>
        </authorList>
    </citation>
    <scope>NUCLEOTIDE SEQUENCE [LARGE SCALE GENOMIC DNA]</scope>
    <source>
        <strain evidence="8 9">DSM 43151</strain>
    </source>
</reference>
<keyword evidence="4 6" id="KW-1133">Transmembrane helix</keyword>
<proteinExistence type="predicted"/>
<keyword evidence="5 6" id="KW-0472">Membrane</keyword>
<dbReference type="PANTHER" id="PTHR23513:SF11">
    <property type="entry name" value="STAPHYLOFERRIN A TRANSPORTER"/>
    <property type="match status" value="1"/>
</dbReference>
<keyword evidence="3 6" id="KW-0812">Transmembrane</keyword>
<dbReference type="Gene3D" id="1.20.1250.20">
    <property type="entry name" value="MFS general substrate transporter like domains"/>
    <property type="match status" value="1"/>
</dbReference>
<accession>A0A239H824</accession>
<protein>
    <submittedName>
        <fullName evidence="8">Predicted arabinose efflux permease, MFS family</fullName>
    </submittedName>
</protein>
<feature type="transmembrane region" description="Helical" evidence="6">
    <location>
        <begin position="12"/>
        <end position="37"/>
    </location>
</feature>
<dbReference type="InterPro" id="IPR011701">
    <property type="entry name" value="MFS"/>
</dbReference>
<feature type="transmembrane region" description="Helical" evidence="6">
    <location>
        <begin position="254"/>
        <end position="274"/>
    </location>
</feature>
<dbReference type="PANTHER" id="PTHR23513">
    <property type="entry name" value="INTEGRAL MEMBRANE EFFLUX PROTEIN-RELATED"/>
    <property type="match status" value="1"/>
</dbReference>
<dbReference type="GO" id="GO:0022857">
    <property type="term" value="F:transmembrane transporter activity"/>
    <property type="evidence" value="ECO:0007669"/>
    <property type="project" value="InterPro"/>
</dbReference>
<dbReference type="Pfam" id="PF07690">
    <property type="entry name" value="MFS_1"/>
    <property type="match status" value="1"/>
</dbReference>
<dbReference type="AlphaFoldDB" id="A0A239H824"/>
<evidence type="ECO:0000259" key="7">
    <source>
        <dbReference type="PROSITE" id="PS50850"/>
    </source>
</evidence>